<evidence type="ECO:0000313" key="5">
    <source>
        <dbReference type="Proteomes" id="UP000464314"/>
    </source>
</evidence>
<reference evidence="4 5" key="1">
    <citation type="submission" date="2020-01" db="EMBL/GenBank/DDBJ databases">
        <title>Genome analysis of Anaerocolumna sp. CBA3638.</title>
        <authorList>
            <person name="Kim J."/>
            <person name="Roh S.W."/>
        </authorList>
    </citation>
    <scope>NUCLEOTIDE SEQUENCE [LARGE SCALE GENOMIC DNA]</scope>
    <source>
        <strain evidence="4 5">CBA3638</strain>
    </source>
</reference>
<keyword evidence="5" id="KW-1185">Reference proteome</keyword>
<dbReference type="AlphaFoldDB" id="A0A6P1TJY4"/>
<accession>A0A6P1TJY4</accession>
<dbReference type="Pfam" id="PF01551">
    <property type="entry name" value="Peptidase_M23"/>
    <property type="match status" value="1"/>
</dbReference>
<dbReference type="PANTHER" id="PTHR21666">
    <property type="entry name" value="PEPTIDASE-RELATED"/>
    <property type="match status" value="1"/>
</dbReference>
<sequence>MKKHSLAEFFKSKSFYALLCVGALAIVAITMVALNQTSNKDQGNNLVDLNEPIVSDVADKDNSNQTQNPPAVNNQASSTAANNKEGTSKTEVAQSNPNTQSDITEPVTDGSVLEFDAEDDPESVAANPTDAQDGTKSDSTTKETANAATTKDAADATEKTASSEPKKESEEVMTPDSLYFDTDDGLLWPVTGNILMDYSVDRVVYYETLEQFRVNPAVIIDAEIGTKVLSAAKGVITKITKEDETGTTVTVSLGNGFSVVYGQLDDLNVKVGDMVKEGQEIGVVAKPTKYFTVEGSNLYFQVLKNDKTVNPMLYLR</sequence>
<dbReference type="InterPro" id="IPR011055">
    <property type="entry name" value="Dup_hybrid_motif"/>
</dbReference>
<dbReference type="Proteomes" id="UP000464314">
    <property type="component" value="Chromosome"/>
</dbReference>
<gene>
    <name evidence="4" type="ORF">Ana3638_06195</name>
</gene>
<evidence type="ECO:0000259" key="3">
    <source>
        <dbReference type="Pfam" id="PF01551"/>
    </source>
</evidence>
<organism evidence="4 5">
    <name type="scientific">Anaerocolumna sedimenticola</name>
    <dbReference type="NCBI Taxonomy" id="2696063"/>
    <lineage>
        <taxon>Bacteria</taxon>
        <taxon>Bacillati</taxon>
        <taxon>Bacillota</taxon>
        <taxon>Clostridia</taxon>
        <taxon>Lachnospirales</taxon>
        <taxon>Lachnospiraceae</taxon>
        <taxon>Anaerocolumna</taxon>
    </lineage>
</organism>
<evidence type="ECO:0000256" key="1">
    <source>
        <dbReference type="SAM" id="MobiDB-lite"/>
    </source>
</evidence>
<feature type="transmembrane region" description="Helical" evidence="2">
    <location>
        <begin position="15"/>
        <end position="34"/>
    </location>
</feature>
<dbReference type="SUPFAM" id="SSF51261">
    <property type="entry name" value="Duplicated hybrid motif"/>
    <property type="match status" value="1"/>
</dbReference>
<keyword evidence="2" id="KW-0472">Membrane</keyword>
<dbReference type="Gene3D" id="2.70.70.10">
    <property type="entry name" value="Glucose Permease (Domain IIA)"/>
    <property type="match status" value="1"/>
</dbReference>
<keyword evidence="2" id="KW-1133">Transmembrane helix</keyword>
<dbReference type="InterPro" id="IPR050570">
    <property type="entry name" value="Cell_wall_metabolism_enzyme"/>
</dbReference>
<dbReference type="GO" id="GO:0004222">
    <property type="term" value="F:metalloendopeptidase activity"/>
    <property type="evidence" value="ECO:0007669"/>
    <property type="project" value="TreeGrafter"/>
</dbReference>
<dbReference type="RefSeq" id="WP_161837248.1">
    <property type="nucleotide sequence ID" value="NZ_CP048000.1"/>
</dbReference>
<proteinExistence type="predicted"/>
<protein>
    <submittedName>
        <fullName evidence="4">Peptidoglycan DD-metalloendopeptidase family protein</fullName>
    </submittedName>
</protein>
<feature type="domain" description="M23ase beta-sheet core" evidence="3">
    <location>
        <begin position="217"/>
        <end position="311"/>
    </location>
</feature>
<feature type="region of interest" description="Disordered" evidence="1">
    <location>
        <begin position="58"/>
        <end position="174"/>
    </location>
</feature>
<evidence type="ECO:0000256" key="2">
    <source>
        <dbReference type="SAM" id="Phobius"/>
    </source>
</evidence>
<dbReference type="InterPro" id="IPR016047">
    <property type="entry name" value="M23ase_b-sheet_dom"/>
</dbReference>
<dbReference type="KEGG" id="anr:Ana3638_06195"/>
<dbReference type="CDD" id="cd12797">
    <property type="entry name" value="M23_peptidase"/>
    <property type="match status" value="1"/>
</dbReference>
<evidence type="ECO:0000313" key="4">
    <source>
        <dbReference type="EMBL" id="QHQ60412.1"/>
    </source>
</evidence>
<dbReference type="PANTHER" id="PTHR21666:SF270">
    <property type="entry name" value="MUREIN HYDROLASE ACTIVATOR ENVC"/>
    <property type="match status" value="1"/>
</dbReference>
<feature type="compositionally biased region" description="Polar residues" evidence="1">
    <location>
        <begin position="63"/>
        <end position="103"/>
    </location>
</feature>
<feature type="compositionally biased region" description="Low complexity" evidence="1">
    <location>
        <begin position="142"/>
        <end position="151"/>
    </location>
</feature>
<dbReference type="EMBL" id="CP048000">
    <property type="protein sequence ID" value="QHQ60412.1"/>
    <property type="molecule type" value="Genomic_DNA"/>
</dbReference>
<name>A0A6P1TJY4_9FIRM</name>
<keyword evidence="2" id="KW-0812">Transmembrane</keyword>